<protein>
    <submittedName>
        <fullName evidence="1">Uncharacterized protein</fullName>
    </submittedName>
</protein>
<proteinExistence type="predicted"/>
<dbReference type="Proteomes" id="UP001610334">
    <property type="component" value="Unassembled WGS sequence"/>
</dbReference>
<dbReference type="EMBL" id="JBFXLT010000100">
    <property type="protein sequence ID" value="KAL2808958.1"/>
    <property type="molecule type" value="Genomic_DNA"/>
</dbReference>
<gene>
    <name evidence="1" type="ORF">BJX63DRAFT_15002</name>
</gene>
<comment type="caution">
    <text evidence="1">The sequence shown here is derived from an EMBL/GenBank/DDBJ whole genome shotgun (WGS) entry which is preliminary data.</text>
</comment>
<organism evidence="1 2">
    <name type="scientific">Aspergillus granulosus</name>
    <dbReference type="NCBI Taxonomy" id="176169"/>
    <lineage>
        <taxon>Eukaryota</taxon>
        <taxon>Fungi</taxon>
        <taxon>Dikarya</taxon>
        <taxon>Ascomycota</taxon>
        <taxon>Pezizomycotina</taxon>
        <taxon>Eurotiomycetes</taxon>
        <taxon>Eurotiomycetidae</taxon>
        <taxon>Eurotiales</taxon>
        <taxon>Aspergillaceae</taxon>
        <taxon>Aspergillus</taxon>
        <taxon>Aspergillus subgen. Nidulantes</taxon>
    </lineage>
</organism>
<evidence type="ECO:0000313" key="2">
    <source>
        <dbReference type="Proteomes" id="UP001610334"/>
    </source>
</evidence>
<name>A0ABR4H0J4_9EURO</name>
<sequence>MRISQPGCPTQIRTCFCSCEFQVPVQEFKTRCFFPLPTYCCLFGPSCLLFTARYLRAVASPHHFHSKPAPEQFISSVHPYLGEASCHLMKSPLQVDLHLTDVDESGNQDALHLPPLHQEILE</sequence>
<reference evidence="1 2" key="1">
    <citation type="submission" date="2024-07" db="EMBL/GenBank/DDBJ databases">
        <title>Section-level genome sequencing and comparative genomics of Aspergillus sections Usti and Cavernicolus.</title>
        <authorList>
            <consortium name="Lawrence Berkeley National Laboratory"/>
            <person name="Nybo J.L."/>
            <person name="Vesth T.C."/>
            <person name="Theobald S."/>
            <person name="Frisvad J.C."/>
            <person name="Larsen T.O."/>
            <person name="Kjaerboelling I."/>
            <person name="Rothschild-Mancinelli K."/>
            <person name="Lyhne E.K."/>
            <person name="Kogle M.E."/>
            <person name="Barry K."/>
            <person name="Clum A."/>
            <person name="Na H."/>
            <person name="Ledsgaard L."/>
            <person name="Lin J."/>
            <person name="Lipzen A."/>
            <person name="Kuo A."/>
            <person name="Riley R."/>
            <person name="Mondo S."/>
            <person name="Labutti K."/>
            <person name="Haridas S."/>
            <person name="Pangalinan J."/>
            <person name="Salamov A.A."/>
            <person name="Simmons B.A."/>
            <person name="Magnuson J.K."/>
            <person name="Chen J."/>
            <person name="Drula E."/>
            <person name="Henrissat B."/>
            <person name="Wiebenga A."/>
            <person name="Lubbers R.J."/>
            <person name="Gomes A.C."/>
            <person name="Makela M.R."/>
            <person name="Stajich J."/>
            <person name="Grigoriev I.V."/>
            <person name="Mortensen U.H."/>
            <person name="De Vries R.P."/>
            <person name="Baker S.E."/>
            <person name="Andersen M.R."/>
        </authorList>
    </citation>
    <scope>NUCLEOTIDE SEQUENCE [LARGE SCALE GENOMIC DNA]</scope>
    <source>
        <strain evidence="1 2">CBS 588.65</strain>
    </source>
</reference>
<keyword evidence="2" id="KW-1185">Reference proteome</keyword>
<accession>A0ABR4H0J4</accession>
<evidence type="ECO:0000313" key="1">
    <source>
        <dbReference type="EMBL" id="KAL2808958.1"/>
    </source>
</evidence>